<proteinExistence type="predicted"/>
<feature type="compositionally biased region" description="Low complexity" evidence="1">
    <location>
        <begin position="1"/>
        <end position="13"/>
    </location>
</feature>
<evidence type="ECO:0000256" key="1">
    <source>
        <dbReference type="SAM" id="MobiDB-lite"/>
    </source>
</evidence>
<keyword evidence="3" id="KW-1185">Reference proteome</keyword>
<sequence length="186" mass="19479">MPMTSSSSSSPSSVAHEICMPPNPRTGELGLSPSLPGLRLPPPPSTVRSIVPSPEYSLVRVCTGTCTTENVPGVPVDSRPWLGLVRARLHPHQRQDGRHRHARVSQSQVGPVWVVVCIHAQQWQGGGGARCCPRPIRICVCIRAPGLEAKIQTRVVQIIGIGWRGRVGSGGTSAAVRAGGGGSAAG</sequence>
<feature type="region of interest" description="Disordered" evidence="1">
    <location>
        <begin position="1"/>
        <end position="39"/>
    </location>
</feature>
<comment type="caution">
    <text evidence="2">The sequence shown here is derived from an EMBL/GenBank/DDBJ whole genome shotgun (WGS) entry which is preliminary data.</text>
</comment>
<accession>A0AAD4Q4E9</accession>
<gene>
    <name evidence="2" type="ORF">EDB92DRAFT_1481081</name>
</gene>
<protein>
    <submittedName>
        <fullName evidence="2">Uncharacterized protein</fullName>
    </submittedName>
</protein>
<dbReference type="AlphaFoldDB" id="A0AAD4Q4E9"/>
<evidence type="ECO:0000313" key="2">
    <source>
        <dbReference type="EMBL" id="KAH8976402.1"/>
    </source>
</evidence>
<dbReference type="Proteomes" id="UP001201163">
    <property type="component" value="Unassembled WGS sequence"/>
</dbReference>
<feature type="compositionally biased region" description="Low complexity" evidence="1">
    <location>
        <begin position="29"/>
        <end position="38"/>
    </location>
</feature>
<evidence type="ECO:0000313" key="3">
    <source>
        <dbReference type="Proteomes" id="UP001201163"/>
    </source>
</evidence>
<reference evidence="2" key="1">
    <citation type="submission" date="2022-01" db="EMBL/GenBank/DDBJ databases">
        <title>Comparative genomics reveals a dynamic genome evolution in the ectomycorrhizal milk-cap (Lactarius) mushrooms.</title>
        <authorList>
            <consortium name="DOE Joint Genome Institute"/>
            <person name="Lebreton A."/>
            <person name="Tang N."/>
            <person name="Kuo A."/>
            <person name="LaButti K."/>
            <person name="Drula E."/>
            <person name="Barry K."/>
            <person name="Clum A."/>
            <person name="Lipzen A."/>
            <person name="Mousain D."/>
            <person name="Ng V."/>
            <person name="Wang R."/>
            <person name="Wang X."/>
            <person name="Dai Y."/>
            <person name="Henrissat B."/>
            <person name="Grigoriev I.V."/>
            <person name="Guerin-Laguette A."/>
            <person name="Yu F."/>
            <person name="Martin F.M."/>
        </authorList>
    </citation>
    <scope>NUCLEOTIDE SEQUENCE</scope>
    <source>
        <strain evidence="2">QP</strain>
    </source>
</reference>
<organism evidence="2 3">
    <name type="scientific">Lactarius akahatsu</name>
    <dbReference type="NCBI Taxonomy" id="416441"/>
    <lineage>
        <taxon>Eukaryota</taxon>
        <taxon>Fungi</taxon>
        <taxon>Dikarya</taxon>
        <taxon>Basidiomycota</taxon>
        <taxon>Agaricomycotina</taxon>
        <taxon>Agaricomycetes</taxon>
        <taxon>Russulales</taxon>
        <taxon>Russulaceae</taxon>
        <taxon>Lactarius</taxon>
    </lineage>
</organism>
<dbReference type="EMBL" id="JAKELL010000742">
    <property type="protein sequence ID" value="KAH8976402.1"/>
    <property type="molecule type" value="Genomic_DNA"/>
</dbReference>
<name>A0AAD4Q4E9_9AGAM</name>